<gene>
    <name evidence="1" type="ORF">UFOVP117_168</name>
</gene>
<evidence type="ECO:0000313" key="1">
    <source>
        <dbReference type="EMBL" id="CAB4129926.1"/>
    </source>
</evidence>
<sequence length="186" mass="22278">MTKKEQILSSFLKTKLNIPNGVKYEFVDLDGKRALKFYTDVAKTDKNSGQYDEEYAKFFKPKNKSNKIAMFVYDWSKKFQGVLDDFFKLTGMKNENYRVFDEFINYDYISDINDKIEEAIKKTEFPNTKLSWDRDSNPEITITFYDLTKEQFDDWRSFRDELQNILGSSVDLQEYRTAFRQPRQSR</sequence>
<name>A0A6J5L9I0_9CAUD</name>
<dbReference type="EMBL" id="LR796235">
    <property type="protein sequence ID" value="CAB4129926.1"/>
    <property type="molecule type" value="Genomic_DNA"/>
</dbReference>
<accession>A0A6J5L9I0</accession>
<reference evidence="1" key="1">
    <citation type="submission" date="2020-04" db="EMBL/GenBank/DDBJ databases">
        <authorList>
            <person name="Chiriac C."/>
            <person name="Salcher M."/>
            <person name="Ghai R."/>
            <person name="Kavagutti S V."/>
        </authorList>
    </citation>
    <scope>NUCLEOTIDE SEQUENCE</scope>
</reference>
<organism evidence="1">
    <name type="scientific">uncultured Caudovirales phage</name>
    <dbReference type="NCBI Taxonomy" id="2100421"/>
    <lineage>
        <taxon>Viruses</taxon>
        <taxon>Duplodnaviria</taxon>
        <taxon>Heunggongvirae</taxon>
        <taxon>Uroviricota</taxon>
        <taxon>Caudoviricetes</taxon>
        <taxon>Peduoviridae</taxon>
        <taxon>Maltschvirus</taxon>
        <taxon>Maltschvirus maltsch</taxon>
    </lineage>
</organism>
<proteinExistence type="predicted"/>
<protein>
    <submittedName>
        <fullName evidence="1">Uncharacterized protein</fullName>
    </submittedName>
</protein>